<dbReference type="FunFam" id="1.10.287.130:FF:000082">
    <property type="entry name" value="Sensor histidine kinase YvrG"/>
    <property type="match status" value="1"/>
</dbReference>
<dbReference type="Pfam" id="PF02518">
    <property type="entry name" value="HATPase_c"/>
    <property type="match status" value="1"/>
</dbReference>
<keyword evidence="10" id="KW-0472">Membrane</keyword>
<dbReference type="InterPro" id="IPR036097">
    <property type="entry name" value="HisK_dim/P_sf"/>
</dbReference>
<evidence type="ECO:0000256" key="3">
    <source>
        <dbReference type="ARBA" id="ARBA00012438"/>
    </source>
</evidence>
<dbReference type="Gene3D" id="3.30.565.10">
    <property type="entry name" value="Histidine kinase-like ATPase, C-terminal domain"/>
    <property type="match status" value="1"/>
</dbReference>
<keyword evidence="6" id="KW-0547">Nucleotide-binding</keyword>
<dbReference type="InterPro" id="IPR003661">
    <property type="entry name" value="HisK_dim/P_dom"/>
</dbReference>
<dbReference type="GO" id="GO:0004721">
    <property type="term" value="F:phosphoprotein phosphatase activity"/>
    <property type="evidence" value="ECO:0007669"/>
    <property type="project" value="TreeGrafter"/>
</dbReference>
<dbReference type="SMART" id="SM00387">
    <property type="entry name" value="HATPase_c"/>
    <property type="match status" value="1"/>
</dbReference>
<dbReference type="EMBL" id="NDYL01000001">
    <property type="protein sequence ID" value="OXB94279.1"/>
    <property type="molecule type" value="Genomic_DNA"/>
</dbReference>
<feature type="transmembrane region" description="Helical" evidence="10">
    <location>
        <begin position="253"/>
        <end position="272"/>
    </location>
</feature>
<feature type="domain" description="Histidine kinase" evidence="11">
    <location>
        <begin position="354"/>
        <end position="572"/>
    </location>
</feature>
<evidence type="ECO:0000256" key="2">
    <source>
        <dbReference type="ARBA" id="ARBA00004651"/>
    </source>
</evidence>
<dbReference type="AlphaFoldDB" id="A0A226QSB3"/>
<dbReference type="GO" id="GO:0005524">
    <property type="term" value="F:ATP binding"/>
    <property type="evidence" value="ECO:0007669"/>
    <property type="project" value="UniProtKB-KW"/>
</dbReference>
<name>A0A226QSB3_9BACL</name>
<dbReference type="FunFam" id="3.30.565.10:FF:000006">
    <property type="entry name" value="Sensor histidine kinase WalK"/>
    <property type="match status" value="1"/>
</dbReference>
<evidence type="ECO:0000256" key="6">
    <source>
        <dbReference type="ARBA" id="ARBA00022741"/>
    </source>
</evidence>
<dbReference type="PROSITE" id="PS50109">
    <property type="entry name" value="HIS_KIN"/>
    <property type="match status" value="1"/>
</dbReference>
<keyword evidence="4" id="KW-0597">Phosphoprotein</keyword>
<dbReference type="CDD" id="cd00082">
    <property type="entry name" value="HisKA"/>
    <property type="match status" value="1"/>
</dbReference>
<dbReference type="GO" id="GO:0016036">
    <property type="term" value="P:cellular response to phosphate starvation"/>
    <property type="evidence" value="ECO:0007669"/>
    <property type="project" value="TreeGrafter"/>
</dbReference>
<evidence type="ECO:0000256" key="7">
    <source>
        <dbReference type="ARBA" id="ARBA00022777"/>
    </source>
</evidence>
<comment type="caution">
    <text evidence="12">The sequence shown here is derived from an EMBL/GenBank/DDBJ whole genome shotgun (WGS) entry which is preliminary data.</text>
</comment>
<keyword evidence="9" id="KW-0902">Two-component regulatory system</keyword>
<comment type="subcellular location">
    <subcellularLocation>
        <location evidence="2">Cell membrane</location>
        <topology evidence="2">Multi-pass membrane protein</topology>
    </subcellularLocation>
</comment>
<comment type="catalytic activity">
    <reaction evidence="1">
        <text>ATP + protein L-histidine = ADP + protein N-phospho-L-histidine.</text>
        <dbReference type="EC" id="2.7.13.3"/>
    </reaction>
</comment>
<evidence type="ECO:0000259" key="11">
    <source>
        <dbReference type="PROSITE" id="PS50109"/>
    </source>
</evidence>
<dbReference type="EC" id="2.7.13.3" evidence="3"/>
<keyword evidence="7 12" id="KW-0418">Kinase</keyword>
<dbReference type="PRINTS" id="PR00344">
    <property type="entry name" value="BCTRLSENSOR"/>
</dbReference>
<dbReference type="InterPro" id="IPR050351">
    <property type="entry name" value="BphY/WalK/GraS-like"/>
</dbReference>
<keyword evidence="13" id="KW-1185">Reference proteome</keyword>
<keyword evidence="5" id="KW-0808">Transferase</keyword>
<gene>
    <name evidence="12" type="ORF">B9L23_05150</name>
</gene>
<dbReference type="InterPro" id="IPR036890">
    <property type="entry name" value="HATPase_C_sf"/>
</dbReference>
<evidence type="ECO:0000313" key="12">
    <source>
        <dbReference type="EMBL" id="OXB94279.1"/>
    </source>
</evidence>
<dbReference type="GO" id="GO:0005886">
    <property type="term" value="C:plasma membrane"/>
    <property type="evidence" value="ECO:0007669"/>
    <property type="project" value="UniProtKB-SubCell"/>
</dbReference>
<dbReference type="SUPFAM" id="SSF55874">
    <property type="entry name" value="ATPase domain of HSP90 chaperone/DNA topoisomerase II/histidine kinase"/>
    <property type="match status" value="1"/>
</dbReference>
<evidence type="ECO:0000256" key="10">
    <source>
        <dbReference type="SAM" id="Phobius"/>
    </source>
</evidence>
<evidence type="ECO:0000256" key="8">
    <source>
        <dbReference type="ARBA" id="ARBA00022840"/>
    </source>
</evidence>
<reference evidence="12 13" key="1">
    <citation type="submission" date="2017-04" db="EMBL/GenBank/DDBJ databases">
        <title>The genome sequence of Parageobacillus galactosidasius DSM 18751.</title>
        <authorList>
            <person name="Ramaloko W.T."/>
            <person name="Koen N."/>
            <person name="Polliack S."/>
            <person name="Aliyu H."/>
            <person name="Lebre P."/>
            <person name="Mohr T."/>
            <person name="Oswald F."/>
            <person name="Zwick M."/>
            <person name="Neumann A."/>
            <person name="Syldatk C."/>
            <person name="Cowan D."/>
            <person name="De Maayer P."/>
        </authorList>
    </citation>
    <scope>NUCLEOTIDE SEQUENCE [LARGE SCALE GENOMIC DNA]</scope>
    <source>
        <strain evidence="12 13">DSM 18751</strain>
    </source>
</reference>
<evidence type="ECO:0000256" key="1">
    <source>
        <dbReference type="ARBA" id="ARBA00000085"/>
    </source>
</evidence>
<keyword evidence="8" id="KW-0067">ATP-binding</keyword>
<feature type="transmembrane region" description="Helical" evidence="10">
    <location>
        <begin position="12"/>
        <end position="38"/>
    </location>
</feature>
<dbReference type="SMART" id="SM00388">
    <property type="entry name" value="HisKA"/>
    <property type="match status" value="1"/>
</dbReference>
<evidence type="ECO:0000256" key="4">
    <source>
        <dbReference type="ARBA" id="ARBA00022553"/>
    </source>
</evidence>
<dbReference type="GO" id="GO:0000155">
    <property type="term" value="F:phosphorelay sensor kinase activity"/>
    <property type="evidence" value="ECO:0007669"/>
    <property type="project" value="InterPro"/>
</dbReference>
<evidence type="ECO:0000256" key="9">
    <source>
        <dbReference type="ARBA" id="ARBA00023012"/>
    </source>
</evidence>
<dbReference type="SUPFAM" id="SSF47384">
    <property type="entry name" value="Homodimeric domain of signal transducing histidine kinase"/>
    <property type="match status" value="1"/>
</dbReference>
<accession>A0A226QSB3</accession>
<dbReference type="InterPro" id="IPR003594">
    <property type="entry name" value="HATPase_dom"/>
</dbReference>
<dbReference type="InterPro" id="IPR005467">
    <property type="entry name" value="His_kinase_dom"/>
</dbReference>
<dbReference type="RefSeq" id="WP_089096992.1">
    <property type="nucleotide sequence ID" value="NZ_NDYL01000001.1"/>
</dbReference>
<sequence>MSLSKRLTLHFVLHFILMLCFILLFILGSFVFLSLLILESEMKSDFARVSEEYLDLAITIKNGKAVINKSIKESIQKKGGWLQVVDSKGYVIGEYNTPKELPKRYSFTDILSMDLNNFRIHYWILEKENSSEVTIIYGEPLKSKQILNTLLRSNSFPNINTDFKEYLVKNDAWIQIYDASGNVVYSYHAPPNLKFTYTEILSMKKRPWNSKVDISSYYFKEKDRIFLVGTYNPYYSPDHITDSIISASFLKSFLIVFGTLIVFAIIISIWYGKKFGKPLLYMMKWINNMSKGNFMEPKDKKGRVPILNKKGSLHKRYKIFKEVVHSLYTLSKTLQQNEENQRRMEKTREEWITGLSHDLKTPLSSLYGFSALLASNQYQWSSEEIMEMGRIMKEKAVYMSELIEDLNLTYRLKNNALPINKEKTDIVSLIKEFLSTFSTTTEAKDKEIYFESAQDTIFLEIDLKWFMRILDNLLTNAVKHNKPGTKIKVKVESNHQRTIISIEDNGIGMDEETVKNLFNRYYRGGNTQDNDSGSGLGMAIAHQLVVAHGGEIVVESQKHVGTILKIIFYHTNDVQKTT</sequence>
<dbReference type="Pfam" id="PF00512">
    <property type="entry name" value="HisKA"/>
    <property type="match status" value="1"/>
</dbReference>
<evidence type="ECO:0000256" key="5">
    <source>
        <dbReference type="ARBA" id="ARBA00022679"/>
    </source>
</evidence>
<keyword evidence="10" id="KW-0812">Transmembrane</keyword>
<proteinExistence type="predicted"/>
<organism evidence="12 13">
    <name type="scientific">Parageobacillus galactosidasius</name>
    <dbReference type="NCBI Taxonomy" id="883812"/>
    <lineage>
        <taxon>Bacteria</taxon>
        <taxon>Bacillati</taxon>
        <taxon>Bacillota</taxon>
        <taxon>Bacilli</taxon>
        <taxon>Bacillales</taxon>
        <taxon>Anoxybacillaceae</taxon>
        <taxon>Parageobacillus</taxon>
    </lineage>
</organism>
<dbReference type="CDD" id="cd00075">
    <property type="entry name" value="HATPase"/>
    <property type="match status" value="1"/>
</dbReference>
<dbReference type="Gene3D" id="1.10.287.130">
    <property type="match status" value="1"/>
</dbReference>
<dbReference type="Proteomes" id="UP000198394">
    <property type="component" value="Unassembled WGS sequence"/>
</dbReference>
<evidence type="ECO:0000313" key="13">
    <source>
        <dbReference type="Proteomes" id="UP000198394"/>
    </source>
</evidence>
<protein>
    <recommendedName>
        <fullName evidence="3">histidine kinase</fullName>
        <ecNumber evidence="3">2.7.13.3</ecNumber>
    </recommendedName>
</protein>
<keyword evidence="10" id="KW-1133">Transmembrane helix</keyword>
<dbReference type="PANTHER" id="PTHR45453:SF1">
    <property type="entry name" value="PHOSPHATE REGULON SENSOR PROTEIN PHOR"/>
    <property type="match status" value="1"/>
</dbReference>
<dbReference type="PANTHER" id="PTHR45453">
    <property type="entry name" value="PHOSPHATE REGULON SENSOR PROTEIN PHOR"/>
    <property type="match status" value="1"/>
</dbReference>
<dbReference type="InterPro" id="IPR004358">
    <property type="entry name" value="Sig_transdc_His_kin-like_C"/>
</dbReference>